<proteinExistence type="predicted"/>
<dbReference type="Proteomes" id="UP000192247">
    <property type="component" value="Unassembled WGS sequence"/>
</dbReference>
<keyword evidence="2" id="KW-1185">Reference proteome</keyword>
<comment type="caution">
    <text evidence="1">The sequence shown here is derived from an EMBL/GenBank/DDBJ whole genome shotgun (WGS) entry which is preliminary data.</text>
</comment>
<reference evidence="1 2" key="1">
    <citation type="journal article" date="2017" name="Gigascience">
        <title>Draft genome of the honey bee ectoparasitic mite, Tropilaelaps mercedesae, is shaped by the parasitic life history.</title>
        <authorList>
            <person name="Dong X."/>
            <person name="Armstrong S.D."/>
            <person name="Xia D."/>
            <person name="Makepeace B.L."/>
            <person name="Darby A.C."/>
            <person name="Kadowaki T."/>
        </authorList>
    </citation>
    <scope>NUCLEOTIDE SEQUENCE [LARGE SCALE GENOMIC DNA]</scope>
    <source>
        <strain evidence="1">Wuxi-XJTLU</strain>
    </source>
</reference>
<gene>
    <name evidence="1" type="ORF">BIW11_12102</name>
</gene>
<sequence length="297" mass="33799">MSKYNTLLNDNLLDELVILLKTYNQRLECLERTFHDSGEEIAFVIMKNFKTIRIENQRAVARLQAGLNKYFSNPESERINGGVFASLSAVWKTERMKTMYTMALQNTQAGSVLCVGWKDRPEVLQAMAKHNLDIMGEDAKAHISIFTYSGLVKDHLFNLKNILAECLKKAITASSVTAETVQITLRRIESLIDWLDSSPNMLLCAKNLKVSAIPEDQRTAIASEFLLRTETFNLPVHNRLDAEKAEIFLGSKHILFRLIHGGLFKNDIWEFGKIEEIDTEEGDDDCTFNFYGVGLRK</sequence>
<evidence type="ECO:0000313" key="2">
    <source>
        <dbReference type="Proteomes" id="UP000192247"/>
    </source>
</evidence>
<dbReference type="EMBL" id="MNPL01020116">
    <property type="protein sequence ID" value="OQR69693.1"/>
    <property type="molecule type" value="Genomic_DNA"/>
</dbReference>
<organism evidence="1 2">
    <name type="scientific">Tropilaelaps mercedesae</name>
    <dbReference type="NCBI Taxonomy" id="418985"/>
    <lineage>
        <taxon>Eukaryota</taxon>
        <taxon>Metazoa</taxon>
        <taxon>Ecdysozoa</taxon>
        <taxon>Arthropoda</taxon>
        <taxon>Chelicerata</taxon>
        <taxon>Arachnida</taxon>
        <taxon>Acari</taxon>
        <taxon>Parasitiformes</taxon>
        <taxon>Mesostigmata</taxon>
        <taxon>Gamasina</taxon>
        <taxon>Dermanyssoidea</taxon>
        <taxon>Laelapidae</taxon>
        <taxon>Tropilaelaps</taxon>
    </lineage>
</organism>
<dbReference type="AlphaFoldDB" id="A0A1V9X8H2"/>
<protein>
    <submittedName>
        <fullName evidence="1">Uncharacterized protein</fullName>
    </submittedName>
</protein>
<accession>A0A1V9X8H2</accession>
<evidence type="ECO:0000313" key="1">
    <source>
        <dbReference type="EMBL" id="OQR69693.1"/>
    </source>
</evidence>
<name>A0A1V9X8H2_9ACAR</name>
<dbReference type="OrthoDB" id="6525657at2759"/>
<feature type="non-terminal residue" evidence="1">
    <location>
        <position position="297"/>
    </location>
</feature>
<dbReference type="InParanoid" id="A0A1V9X8H2"/>